<dbReference type="AlphaFoldDB" id="A0A4P6P197"/>
<dbReference type="Gene3D" id="3.30.110.170">
    <property type="entry name" value="Protein of unknown function (DUF541), domain 1"/>
    <property type="match status" value="1"/>
</dbReference>
<dbReference type="OrthoDB" id="6224332at2"/>
<dbReference type="EMBL" id="CP034759">
    <property type="protein sequence ID" value="QBG34704.1"/>
    <property type="molecule type" value="Genomic_DNA"/>
</dbReference>
<dbReference type="Pfam" id="PF04402">
    <property type="entry name" value="SIMPL"/>
    <property type="match status" value="1"/>
</dbReference>
<evidence type="ECO:0000313" key="2">
    <source>
        <dbReference type="EMBL" id="QBG34704.1"/>
    </source>
</evidence>
<keyword evidence="1" id="KW-0732">Signal</keyword>
<dbReference type="GO" id="GO:0006974">
    <property type="term" value="P:DNA damage response"/>
    <property type="evidence" value="ECO:0007669"/>
    <property type="project" value="TreeGrafter"/>
</dbReference>
<sequence>MKFFGYALPVFLLSLIHGTLVQASEYIEVSGKGEVNVSSKSLALSVMITERGKVTNKLKALIDKKSDMVIAMAKSLGVKDKDISSARVNLTSIIEEPSIQVQGIEVKKKFPNSSIGQVSRGSVYLDGREVSSSNQNPQQVFELSRNITIRFTNMDEYDQFLTQVVKINVSKIAALPMSVEEREGYYQQALDLAFAQAKRKAQNIASKTGIKLGKLIYLKELSHDKPQLQASEFPLDSNVTRAQSELFSISQIKASVLAKFAIAE</sequence>
<dbReference type="PANTHER" id="PTHR34387:SF1">
    <property type="entry name" value="PERIPLASMIC IMMUNOGENIC PROTEIN"/>
    <property type="match status" value="1"/>
</dbReference>
<feature type="chain" id="PRO_5020678840" evidence="1">
    <location>
        <begin position="24"/>
        <end position="264"/>
    </location>
</feature>
<protein>
    <submittedName>
        <fullName evidence="2">DUF541 domain-containing protein</fullName>
    </submittedName>
</protein>
<evidence type="ECO:0000313" key="3">
    <source>
        <dbReference type="Proteomes" id="UP000290244"/>
    </source>
</evidence>
<dbReference type="RefSeq" id="WP_130599168.1">
    <property type="nucleotide sequence ID" value="NZ_CP034759.1"/>
</dbReference>
<organism evidence="2 3">
    <name type="scientific">Litorilituus sediminis</name>
    <dbReference type="NCBI Taxonomy" id="718192"/>
    <lineage>
        <taxon>Bacteria</taxon>
        <taxon>Pseudomonadati</taxon>
        <taxon>Pseudomonadota</taxon>
        <taxon>Gammaproteobacteria</taxon>
        <taxon>Alteromonadales</taxon>
        <taxon>Colwelliaceae</taxon>
        <taxon>Litorilituus</taxon>
    </lineage>
</organism>
<name>A0A4P6P197_9GAMM</name>
<gene>
    <name evidence="2" type="ORF">EMK97_02570</name>
</gene>
<accession>A0A4P6P197</accession>
<dbReference type="InterPro" id="IPR007497">
    <property type="entry name" value="SIMPL/DUF541"/>
</dbReference>
<dbReference type="InterPro" id="IPR052022">
    <property type="entry name" value="26kDa_periplasmic_antigen"/>
</dbReference>
<dbReference type="Proteomes" id="UP000290244">
    <property type="component" value="Chromosome"/>
</dbReference>
<dbReference type="KEGG" id="lsd:EMK97_02570"/>
<reference evidence="2 3" key="1">
    <citation type="submission" date="2018-12" db="EMBL/GenBank/DDBJ databases">
        <title>Complete genome of Litorilituus sediminis.</title>
        <authorList>
            <person name="Liu A."/>
            <person name="Rong J."/>
        </authorList>
    </citation>
    <scope>NUCLEOTIDE SEQUENCE [LARGE SCALE GENOMIC DNA]</scope>
    <source>
        <strain evidence="2 3">JCM 17549</strain>
    </source>
</reference>
<dbReference type="PANTHER" id="PTHR34387">
    <property type="entry name" value="SLR1258 PROTEIN"/>
    <property type="match status" value="1"/>
</dbReference>
<evidence type="ECO:0000256" key="1">
    <source>
        <dbReference type="SAM" id="SignalP"/>
    </source>
</evidence>
<dbReference type="Gene3D" id="3.30.70.2970">
    <property type="entry name" value="Protein of unknown function (DUF541), domain 2"/>
    <property type="match status" value="1"/>
</dbReference>
<feature type="signal peptide" evidence="1">
    <location>
        <begin position="1"/>
        <end position="23"/>
    </location>
</feature>
<proteinExistence type="predicted"/>
<keyword evidence="3" id="KW-1185">Reference proteome</keyword>